<dbReference type="InterPro" id="IPR028098">
    <property type="entry name" value="Glyco_trans_4-like_N"/>
</dbReference>
<dbReference type="SUPFAM" id="SSF53756">
    <property type="entry name" value="UDP-Glycosyltransferase/glycogen phosphorylase"/>
    <property type="match status" value="1"/>
</dbReference>
<gene>
    <name evidence="2" type="ORF">KR51_00032960</name>
</gene>
<dbReference type="AlphaFoldDB" id="U5DGD8"/>
<dbReference type="InParanoid" id="U5DGD8"/>
<organism evidence="2 3">
    <name type="scientific">Rubidibacter lacunae KORDI 51-2</name>
    <dbReference type="NCBI Taxonomy" id="582515"/>
    <lineage>
        <taxon>Bacteria</taxon>
        <taxon>Bacillati</taxon>
        <taxon>Cyanobacteriota</taxon>
        <taxon>Cyanophyceae</taxon>
        <taxon>Oscillatoriophycideae</taxon>
        <taxon>Chroococcales</taxon>
        <taxon>Aphanothecaceae</taxon>
        <taxon>Rubidibacter</taxon>
    </lineage>
</organism>
<dbReference type="OrthoDB" id="9807209at2"/>
<keyword evidence="2" id="KW-0808">Transferase</keyword>
<sequence>MTLTLLFVTPYFPYPPDNGTRVDLWGRLQFFQRCGWRIVLAICQTANLAESQADLNQPLPLPLGPVNCFFIERAPRWSPRELPEAIARLQALIDRERPQAIWCEYADLARLAAGLDRRGAHLWFRPHNFEAAHKLDKSIATLRLSRRKGDLDAVGWPVAIGRALVNGIQTIRLVYPGERLMHRIADRLFFISEGDRRAMTQLYGNRVPNDWVIPFLERAPVPVKPEKDVLEVAYLGGVYTNNVNRAGALDLIERVAPAVEAAMPGRFRFNLLGRCAREQLPVPSAPNVNIHDFVEDLSGFLTGVDIMCVPVSYGWGCKLKVVEAIASGLPVVAAPEALRGFPPHPGVFWSCRTLADYVAAFRALLAPAERERTARQGRATYLQWREQGEAVLLAALEEAAGNRSAVKAQAP</sequence>
<comment type="caution">
    <text evidence="2">The sequence shown here is derived from an EMBL/GenBank/DDBJ whole genome shotgun (WGS) entry which is preliminary data.</text>
</comment>
<dbReference type="EMBL" id="ASSJ01000079">
    <property type="protein sequence ID" value="ERN40347.1"/>
    <property type="molecule type" value="Genomic_DNA"/>
</dbReference>
<name>U5DGD8_9CHRO</name>
<reference evidence="2 3" key="1">
    <citation type="submission" date="2013-05" db="EMBL/GenBank/DDBJ databases">
        <title>Draft genome sequence of Rubidibacter lacunae KORDI 51-2.</title>
        <authorList>
            <person name="Choi D.H."/>
            <person name="Noh J.H."/>
            <person name="Kwon K.-K."/>
            <person name="Lee J.-H."/>
            <person name="Ryu J.-Y."/>
        </authorList>
    </citation>
    <scope>NUCLEOTIDE SEQUENCE [LARGE SCALE GENOMIC DNA]</scope>
    <source>
        <strain evidence="2 3">KORDI 51-2</strain>
    </source>
</reference>
<accession>U5DGD8</accession>
<evidence type="ECO:0000313" key="2">
    <source>
        <dbReference type="EMBL" id="ERN40347.1"/>
    </source>
</evidence>
<dbReference type="Gene3D" id="3.40.50.2000">
    <property type="entry name" value="Glycogen Phosphorylase B"/>
    <property type="match status" value="1"/>
</dbReference>
<evidence type="ECO:0000259" key="1">
    <source>
        <dbReference type="Pfam" id="PF13579"/>
    </source>
</evidence>
<keyword evidence="3" id="KW-1185">Reference proteome</keyword>
<dbReference type="GO" id="GO:0016740">
    <property type="term" value="F:transferase activity"/>
    <property type="evidence" value="ECO:0007669"/>
    <property type="project" value="UniProtKB-KW"/>
</dbReference>
<dbReference type="eggNOG" id="COG0438">
    <property type="taxonomic scope" value="Bacteria"/>
</dbReference>
<evidence type="ECO:0000313" key="3">
    <source>
        <dbReference type="Proteomes" id="UP000016960"/>
    </source>
</evidence>
<dbReference type="Pfam" id="PF13579">
    <property type="entry name" value="Glyco_trans_4_4"/>
    <property type="match status" value="1"/>
</dbReference>
<dbReference type="PATRIC" id="fig|582515.4.peg.3701"/>
<dbReference type="Proteomes" id="UP000016960">
    <property type="component" value="Unassembled WGS sequence"/>
</dbReference>
<feature type="domain" description="Glycosyltransferase subfamily 4-like N-terminal" evidence="1">
    <location>
        <begin position="32"/>
        <end position="206"/>
    </location>
</feature>
<protein>
    <submittedName>
        <fullName evidence="2">Glycosyltransferase</fullName>
    </submittedName>
</protein>
<dbReference type="Pfam" id="PF13692">
    <property type="entry name" value="Glyco_trans_1_4"/>
    <property type="match status" value="1"/>
</dbReference>
<dbReference type="STRING" id="582515.KR51_00032960"/>
<proteinExistence type="predicted"/>
<dbReference type="RefSeq" id="WP_022608902.1">
    <property type="nucleotide sequence ID" value="NZ_ASSJ01000079.1"/>
</dbReference>